<dbReference type="Pfam" id="PF00523">
    <property type="entry name" value="Fusion_gly"/>
    <property type="match status" value="1"/>
</dbReference>
<keyword evidence="13" id="KW-0175">Coiled coil</keyword>
<evidence type="ECO:0000313" key="19">
    <source>
        <dbReference type="EMBL" id="AAK62283.1"/>
    </source>
</evidence>
<evidence type="ECO:0000256" key="15">
    <source>
        <dbReference type="ARBA" id="ARBA00023157"/>
    </source>
</evidence>
<dbReference type="SUPFAM" id="SSF69922">
    <property type="entry name" value="Head and neck region of the ectodomain of NDV fusion glycoprotein"/>
    <property type="match status" value="1"/>
</dbReference>
<evidence type="ECO:0000256" key="2">
    <source>
        <dbReference type="ARBA" id="ARBA00016586"/>
    </source>
</evidence>
<keyword evidence="7 18" id="KW-0812">Transmembrane</keyword>
<evidence type="ECO:0000256" key="18">
    <source>
        <dbReference type="RuleBase" id="RU003705"/>
    </source>
</evidence>
<keyword evidence="6" id="KW-1162">Viral penetration into host cytoplasm</keyword>
<evidence type="ECO:0000256" key="9">
    <source>
        <dbReference type="ARBA" id="ARBA00022844"/>
    </source>
</evidence>
<evidence type="ECO:0000256" key="1">
    <source>
        <dbReference type="ARBA" id="ARBA00008211"/>
    </source>
</evidence>
<evidence type="ECO:0000256" key="11">
    <source>
        <dbReference type="ARBA" id="ARBA00022879"/>
    </source>
</evidence>
<dbReference type="InterPro" id="IPR000776">
    <property type="entry name" value="Fusion_F0_Paramyxovir"/>
</dbReference>
<evidence type="ECO:0000256" key="12">
    <source>
        <dbReference type="ARBA" id="ARBA00022989"/>
    </source>
</evidence>
<evidence type="ECO:0000256" key="6">
    <source>
        <dbReference type="ARBA" id="ARBA00022595"/>
    </source>
</evidence>
<keyword evidence="11 18" id="KW-0261">Viral envelope protein</keyword>
<proteinExistence type="inferred from homology"/>
<keyword evidence="12 18" id="KW-1133">Transmembrane helix</keyword>
<evidence type="ECO:0000256" key="10">
    <source>
        <dbReference type="ARBA" id="ARBA00022870"/>
    </source>
</evidence>
<keyword evidence="14 18" id="KW-0472">Membrane</keyword>
<dbReference type="Proteomes" id="UP000148233">
    <property type="component" value="Segment"/>
</dbReference>
<keyword evidence="3" id="KW-1168">Fusion of virus membrane with host membrane</keyword>
<sequence length="554" mass="60395">MMPRVLGMIVLYLTHSQILCINRNTLYQIGLIHRSVKKVNFYSQGSPSYIVVKLVPTLAAIPPNCSIKSLQRYKETVTSLVQPISDNLGYLQDKLVTGQSRRRRRFAGVAIGLAALGVAAAAQATAAVALVETRENAGKIQALSESIQNTNQAVHSLKTALGFSATAIQAIQNQVNEVINPAINKLSCEVLDSQLASMLNLYLIHLTTVFQTQLTNPALTPLSIQALTSVLQGTSGVLMNSTNSTLTQPIDLLATGLITGQIISVNMTSLQLIIATFMPSIAELPNAVLHSFFRITTSVNLTEVMIQSPEFIMEQNGVFYDFNTAHCQLGDNNVYCPYIDAARLSSMMTNCINGNLGECVFSRVIGSFPSRFVSLNGAILANCKFMRCNCLSPEKIITPLDGEMISLIDLRVCQKLTLGTITFEISQPVNVSFQGGFVANAGQIIVTNPFDISAELGQINNSLNDAQGFLDQSNNWLKVSGWINNSGSLFIAGIVVIGLIVLCIVIIIYINVQIIREVNRLRSFIYRDYVLDHDKAPYSPESSSPHRKSLKTVS</sequence>
<reference evidence="19 20" key="2">
    <citation type="journal article" date="2005" name="Arch. Virol.">
        <title>Completion of the full-length genome sequence of Menangle virus: characterisation of the polymerase gene and genomic 5' trailer region.</title>
        <authorList>
            <person name="Bowden T.R."/>
            <person name="Boyle D.B."/>
        </authorList>
    </citation>
    <scope>NUCLEOTIDE SEQUENCE [LARGE SCALE GENOMIC DNA]</scope>
</reference>
<dbReference type="Gene3D" id="2.60.40.1690">
    <property type="entry name" value="Head and neck region of the ectodomain of NDV fusion glycoprotein"/>
    <property type="match status" value="1"/>
</dbReference>
<evidence type="ECO:0000256" key="16">
    <source>
        <dbReference type="ARBA" id="ARBA00023180"/>
    </source>
</evidence>
<dbReference type="EMBL" id="AF326114">
    <property type="protein sequence ID" value="AAK62283.1"/>
    <property type="molecule type" value="Genomic_RNA"/>
</dbReference>
<reference evidence="19 20" key="1">
    <citation type="journal article" date="2001" name="Virology">
        <title>Molecular characterization of Menangle virus, a novel paramyxovirus which infects pigs, fruit bats, and humans.</title>
        <authorList>
            <person name="Bowden T.R."/>
            <person name="Westenberg M."/>
            <person name="Wang L.F."/>
            <person name="Eaton B.T."/>
            <person name="Boyle D.B."/>
        </authorList>
    </citation>
    <scope>NUCLEOTIDE SEQUENCE [LARGE SCALE GENOMIC DNA]</scope>
</reference>
<keyword evidence="17" id="KW-1160">Virus entry into host cell</keyword>
<keyword evidence="10" id="KW-1043">Host membrane</keyword>
<dbReference type="SUPFAM" id="SSF58069">
    <property type="entry name" value="Virus ectodomain"/>
    <property type="match status" value="1"/>
</dbReference>
<dbReference type="Gene3D" id="2.40.490.10">
    <property type="entry name" value="Newcastle disease virus like domain"/>
    <property type="match status" value="1"/>
</dbReference>
<accession>Q91MJ9</accession>
<keyword evidence="16" id="KW-0325">Glycoprotein</keyword>
<comment type="similarity">
    <text evidence="1 18">Belongs to the paramyxoviruses fusion glycoprotein family.</text>
</comment>
<dbReference type="GO" id="GO:0019031">
    <property type="term" value="C:viral envelope"/>
    <property type="evidence" value="ECO:0007669"/>
    <property type="project" value="UniProtKB-KW"/>
</dbReference>
<keyword evidence="9" id="KW-0946">Virion</keyword>
<dbReference type="Gene3D" id="6.10.10.110">
    <property type="match status" value="1"/>
</dbReference>
<evidence type="ECO:0000256" key="14">
    <source>
        <dbReference type="ARBA" id="ARBA00023136"/>
    </source>
</evidence>
<comment type="subunit">
    <text evidence="18">Homotrimer of disulfide-linked F1-F2.</text>
</comment>
<keyword evidence="15" id="KW-1015">Disulfide bond</keyword>
<name>Q91MJ9_9MONO</name>
<evidence type="ECO:0000256" key="7">
    <source>
        <dbReference type="ARBA" id="ARBA00022692"/>
    </source>
</evidence>
<comment type="subcellular location">
    <subcellularLocation>
        <location evidence="18">Virion membrane</location>
        <topology evidence="18">Single-pass type I membrane protein</topology>
    </subcellularLocation>
    <subcellularLocation>
        <location evidence="18">Host cell membrane</location>
        <topology evidence="18">Single-pass membrane protein</topology>
    </subcellularLocation>
</comment>
<dbReference type="Gene3D" id="1.10.287.2480">
    <property type="match status" value="1"/>
</dbReference>
<dbReference type="GO" id="GO:0055036">
    <property type="term" value="C:virion membrane"/>
    <property type="evidence" value="ECO:0007669"/>
    <property type="project" value="UniProtKB-SubCell"/>
</dbReference>
<feature type="transmembrane region" description="Helical" evidence="18">
    <location>
        <begin position="489"/>
        <end position="512"/>
    </location>
</feature>
<evidence type="ECO:0000256" key="13">
    <source>
        <dbReference type="ARBA" id="ARBA00023054"/>
    </source>
</evidence>
<dbReference type="GO" id="GO:0046718">
    <property type="term" value="P:symbiont entry into host cell"/>
    <property type="evidence" value="ECO:0007669"/>
    <property type="project" value="UniProtKB-KW"/>
</dbReference>
<gene>
    <name evidence="19" type="primary">F</name>
</gene>
<evidence type="ECO:0000256" key="4">
    <source>
        <dbReference type="ARBA" id="ARBA00022511"/>
    </source>
</evidence>
<protein>
    <recommendedName>
        <fullName evidence="2 18">Fusion glycoprotein F0</fullName>
    </recommendedName>
</protein>
<evidence type="ECO:0000256" key="3">
    <source>
        <dbReference type="ARBA" id="ARBA00022506"/>
    </source>
</evidence>
<evidence type="ECO:0000256" key="8">
    <source>
        <dbReference type="ARBA" id="ARBA00022729"/>
    </source>
</evidence>
<evidence type="ECO:0000313" key="20">
    <source>
        <dbReference type="Proteomes" id="UP000148233"/>
    </source>
</evidence>
<dbReference type="GO" id="GO:0020002">
    <property type="term" value="C:host cell plasma membrane"/>
    <property type="evidence" value="ECO:0007669"/>
    <property type="project" value="UniProtKB-SubCell"/>
</dbReference>
<evidence type="ECO:0000256" key="5">
    <source>
        <dbReference type="ARBA" id="ARBA00022521"/>
    </source>
</evidence>
<keyword evidence="8" id="KW-0732">Signal</keyword>
<dbReference type="SMR" id="Q91MJ9"/>
<evidence type="ECO:0000256" key="17">
    <source>
        <dbReference type="ARBA" id="ARBA00023296"/>
    </source>
</evidence>
<keyword evidence="4" id="KW-1032">Host cell membrane</keyword>
<dbReference type="GO" id="GO:0019064">
    <property type="term" value="P:fusion of virus membrane with host plasma membrane"/>
    <property type="evidence" value="ECO:0007669"/>
    <property type="project" value="UniProtKB-KW"/>
</dbReference>
<keyword evidence="5" id="KW-1169">Fusion of virus membrane with host cell membrane</keyword>
<organism evidence="19 20">
    <name type="scientific">Menangle virus</name>
    <dbReference type="NCBI Taxonomy" id="152219"/>
    <lineage>
        <taxon>Viruses</taxon>
        <taxon>Riboviria</taxon>
        <taxon>Orthornavirae</taxon>
        <taxon>Negarnaviricota</taxon>
        <taxon>Haploviricotina</taxon>
        <taxon>Monjiviricetes</taxon>
        <taxon>Mononegavirales</taxon>
        <taxon>Paramyxoviridae</taxon>
        <taxon>Rubulavirinae</taxon>
        <taxon>Pararubulavirus</taxon>
        <taxon>Pararubulavirus menangleense</taxon>
    </lineage>
</organism>